<gene>
    <name evidence="2" type="ORF">Fcan01_02097</name>
</gene>
<keyword evidence="1" id="KW-0812">Transmembrane</keyword>
<evidence type="ECO:0000313" key="3">
    <source>
        <dbReference type="Proteomes" id="UP000198287"/>
    </source>
</evidence>
<dbReference type="OrthoDB" id="9974378at2759"/>
<keyword evidence="1" id="KW-1133">Transmembrane helix</keyword>
<comment type="caution">
    <text evidence="2">The sequence shown here is derived from an EMBL/GenBank/DDBJ whole genome shotgun (WGS) entry which is preliminary data.</text>
</comment>
<evidence type="ECO:0000256" key="1">
    <source>
        <dbReference type="SAM" id="Phobius"/>
    </source>
</evidence>
<name>A0A226EVI1_FOLCA</name>
<keyword evidence="1" id="KW-0472">Membrane</keyword>
<dbReference type="AlphaFoldDB" id="A0A226EVI1"/>
<organism evidence="2 3">
    <name type="scientific">Folsomia candida</name>
    <name type="common">Springtail</name>
    <dbReference type="NCBI Taxonomy" id="158441"/>
    <lineage>
        <taxon>Eukaryota</taxon>
        <taxon>Metazoa</taxon>
        <taxon>Ecdysozoa</taxon>
        <taxon>Arthropoda</taxon>
        <taxon>Hexapoda</taxon>
        <taxon>Collembola</taxon>
        <taxon>Entomobryomorpha</taxon>
        <taxon>Isotomoidea</taxon>
        <taxon>Isotomidae</taxon>
        <taxon>Proisotominae</taxon>
        <taxon>Folsomia</taxon>
    </lineage>
</organism>
<keyword evidence="3" id="KW-1185">Reference proteome</keyword>
<sequence length="520" mass="61404">MHTIDRCFRLLKVSSRRRVIIILGIIGGLFLALNYVASNHEFTNKRFLPENKNQDKTILISHPRRYDFVTELTTPTITTNSEIGIISTITHYEDDRVNESSYKEMDKIINEYEPFRDQFVGFESVNSEINKNQNIFKNEMFSFSCETKSLRRAQKRNKNLVVYENFVISTLSMELECHQSITYTTHGDYRYLDNLIPLVDRWAGPVSIAIYSPGDDLKRTLKIISFLRDCNFQKIKQFVTFHLFFDVLYSESPVYGEQFQWLDSMYQKERWENCSIKPDPVKLRNENTFRMKHGLLYPVNVARNIARAAALTHFVLPSDIELYPSINLIRTFFEMHYEENKNNEKPVIMPARQVFVLPIFEIEKGVMPPQTKSELVHLLQIGEAIPFHYKICKECHLIPKFIEWNQMPLHPEKLQVFHTAKRKPPFQFWEPIYIGTKYDPQYDTRLSYEGLRDKMTQGYILCALDYKFLILDNAFLIHRPGVKKSMHEITKTVVRQDRLINLKIKVELFKRFGKQEGCTL</sequence>
<dbReference type="PANTHER" id="PTHR47412:SF1">
    <property type="entry name" value="FI01434P-RELATED"/>
    <property type="match status" value="1"/>
</dbReference>
<dbReference type="Pfam" id="PF13896">
    <property type="entry name" value="Glyco_transf_49"/>
    <property type="match status" value="1"/>
</dbReference>
<evidence type="ECO:0008006" key="4">
    <source>
        <dbReference type="Google" id="ProtNLM"/>
    </source>
</evidence>
<evidence type="ECO:0000313" key="2">
    <source>
        <dbReference type="EMBL" id="OXA61613.1"/>
    </source>
</evidence>
<feature type="transmembrane region" description="Helical" evidence="1">
    <location>
        <begin position="20"/>
        <end position="37"/>
    </location>
</feature>
<protein>
    <recommendedName>
        <fullName evidence="4">Beta-1,4-glucuronyltransferase 1</fullName>
    </recommendedName>
</protein>
<dbReference type="PANTHER" id="PTHR47412">
    <property type="entry name" value="FI01434P-RELATED"/>
    <property type="match status" value="1"/>
</dbReference>
<reference evidence="2 3" key="1">
    <citation type="submission" date="2015-12" db="EMBL/GenBank/DDBJ databases">
        <title>The genome of Folsomia candida.</title>
        <authorList>
            <person name="Faddeeva A."/>
            <person name="Derks M.F."/>
            <person name="Anvar Y."/>
            <person name="Smit S."/>
            <person name="Van Straalen N."/>
            <person name="Roelofs D."/>
        </authorList>
    </citation>
    <scope>NUCLEOTIDE SEQUENCE [LARGE SCALE GENOMIC DNA]</scope>
    <source>
        <strain evidence="2 3">VU population</strain>
        <tissue evidence="2">Whole body</tissue>
    </source>
</reference>
<dbReference type="EMBL" id="LNIX01000001">
    <property type="protein sequence ID" value="OXA61613.1"/>
    <property type="molecule type" value="Genomic_DNA"/>
</dbReference>
<accession>A0A226EVI1</accession>
<dbReference type="Proteomes" id="UP000198287">
    <property type="component" value="Unassembled WGS sequence"/>
</dbReference>
<proteinExistence type="predicted"/>